<dbReference type="PROSITE" id="PS51257">
    <property type="entry name" value="PROKAR_LIPOPROTEIN"/>
    <property type="match status" value="1"/>
</dbReference>
<dbReference type="Gene3D" id="2.60.120.1140">
    <property type="entry name" value="Protein of unknown function DUF192"/>
    <property type="match status" value="1"/>
</dbReference>
<dbReference type="PANTHER" id="PTHR37953">
    <property type="entry name" value="UPF0127 PROTEIN MJ1496"/>
    <property type="match status" value="1"/>
</dbReference>
<dbReference type="PANTHER" id="PTHR37953:SF1">
    <property type="entry name" value="UPF0127 PROTEIN MJ1496"/>
    <property type="match status" value="1"/>
</dbReference>
<dbReference type="InterPro" id="IPR038695">
    <property type="entry name" value="Saro_0823-like_sf"/>
</dbReference>
<dbReference type="InterPro" id="IPR003795">
    <property type="entry name" value="DUF192"/>
</dbReference>
<sequence length="162" mass="17642">MEGETMKCSRRGLAVLALGLAVSACAAGKQVVDERGRPLEPLSVVTQSGEHHFMVEIADDNASRARGLMYRPPLADDRGMLFQFPQASEQSFWMRNTPSSLDIIYIAPDGKIISIARHTTPYSEAPVPSYGAANGVLELRAGRADEIGAKPGDQIKHNFFKK</sequence>
<evidence type="ECO:0000313" key="2">
    <source>
        <dbReference type="EMBL" id="GAA0394356.1"/>
    </source>
</evidence>
<dbReference type="EMBL" id="BAAAEJ010000007">
    <property type="protein sequence ID" value="GAA0394356.1"/>
    <property type="molecule type" value="Genomic_DNA"/>
</dbReference>
<evidence type="ECO:0000256" key="1">
    <source>
        <dbReference type="SAM" id="SignalP"/>
    </source>
</evidence>
<dbReference type="Proteomes" id="UP001500791">
    <property type="component" value="Unassembled WGS sequence"/>
</dbReference>
<name>A0ABN0YG04_9CAUL</name>
<keyword evidence="3" id="KW-1185">Reference proteome</keyword>
<keyword evidence="1" id="KW-0732">Signal</keyword>
<proteinExistence type="predicted"/>
<feature type="signal peptide" evidence="1">
    <location>
        <begin position="1"/>
        <end position="26"/>
    </location>
</feature>
<gene>
    <name evidence="2" type="ORF">GCM10009093_21170</name>
</gene>
<evidence type="ECO:0000313" key="3">
    <source>
        <dbReference type="Proteomes" id="UP001500791"/>
    </source>
</evidence>
<accession>A0ABN0YG04</accession>
<organism evidence="2 3">
    <name type="scientific">Brevundimonas terrae</name>
    <dbReference type="NCBI Taxonomy" id="363631"/>
    <lineage>
        <taxon>Bacteria</taxon>
        <taxon>Pseudomonadati</taxon>
        <taxon>Pseudomonadota</taxon>
        <taxon>Alphaproteobacteria</taxon>
        <taxon>Caulobacterales</taxon>
        <taxon>Caulobacteraceae</taxon>
        <taxon>Brevundimonas</taxon>
    </lineage>
</organism>
<feature type="chain" id="PRO_5045940387" evidence="1">
    <location>
        <begin position="27"/>
        <end position="162"/>
    </location>
</feature>
<reference evidence="2 3" key="1">
    <citation type="journal article" date="2019" name="Int. J. Syst. Evol. Microbiol.">
        <title>The Global Catalogue of Microorganisms (GCM) 10K type strain sequencing project: providing services to taxonomists for standard genome sequencing and annotation.</title>
        <authorList>
            <consortium name="The Broad Institute Genomics Platform"/>
            <consortium name="The Broad Institute Genome Sequencing Center for Infectious Disease"/>
            <person name="Wu L."/>
            <person name="Ma J."/>
        </authorList>
    </citation>
    <scope>NUCLEOTIDE SEQUENCE [LARGE SCALE GENOMIC DNA]</scope>
    <source>
        <strain evidence="2 3">JCM 13476</strain>
    </source>
</reference>
<dbReference type="Pfam" id="PF02643">
    <property type="entry name" value="DUF192"/>
    <property type="match status" value="1"/>
</dbReference>
<protein>
    <submittedName>
        <fullName evidence="2">DUF192 domain-containing protein</fullName>
    </submittedName>
</protein>
<comment type="caution">
    <text evidence="2">The sequence shown here is derived from an EMBL/GenBank/DDBJ whole genome shotgun (WGS) entry which is preliminary data.</text>
</comment>